<dbReference type="EC" id="6.3.3.3" evidence="9"/>
<evidence type="ECO:0000256" key="4">
    <source>
        <dbReference type="ARBA" id="ARBA00022741"/>
    </source>
</evidence>
<comment type="similarity">
    <text evidence="9">Belongs to the dethiobiotin synthetase family.</text>
</comment>
<dbReference type="AlphaFoldDB" id="A0A841GXT0"/>
<dbReference type="SUPFAM" id="SSF52540">
    <property type="entry name" value="P-loop containing nucleoside triphosphate hydrolases"/>
    <property type="match status" value="1"/>
</dbReference>
<dbReference type="GO" id="GO:0000287">
    <property type="term" value="F:magnesium ion binding"/>
    <property type="evidence" value="ECO:0007669"/>
    <property type="project" value="UniProtKB-UniRule"/>
</dbReference>
<evidence type="ECO:0000256" key="5">
    <source>
        <dbReference type="ARBA" id="ARBA00022756"/>
    </source>
</evidence>
<feature type="binding site" evidence="9">
    <location>
        <position position="51"/>
    </location>
    <ligand>
        <name>ATP</name>
        <dbReference type="ChEBI" id="CHEBI:30616"/>
    </ligand>
</feature>
<dbReference type="GO" id="GO:0005524">
    <property type="term" value="F:ATP binding"/>
    <property type="evidence" value="ECO:0007669"/>
    <property type="project" value="UniProtKB-UniRule"/>
</dbReference>
<dbReference type="Pfam" id="PF13500">
    <property type="entry name" value="AAA_26"/>
    <property type="match status" value="1"/>
</dbReference>
<evidence type="ECO:0000256" key="2">
    <source>
        <dbReference type="ARBA" id="ARBA00022598"/>
    </source>
</evidence>
<proteinExistence type="inferred from homology"/>
<dbReference type="InterPro" id="IPR004472">
    <property type="entry name" value="DTB_synth_BioD"/>
</dbReference>
<evidence type="ECO:0000256" key="3">
    <source>
        <dbReference type="ARBA" id="ARBA00022723"/>
    </source>
</evidence>
<comment type="subcellular location">
    <subcellularLocation>
        <location evidence="9">Cytoplasm</location>
    </subcellularLocation>
</comment>
<dbReference type="GO" id="GO:0004141">
    <property type="term" value="F:dethiobiotin synthase activity"/>
    <property type="evidence" value="ECO:0007669"/>
    <property type="project" value="UniProtKB-UniRule"/>
</dbReference>
<keyword evidence="1 9" id="KW-0963">Cytoplasm</keyword>
<organism evidence="10 11">
    <name type="scientific">Longimicrobium terrae</name>
    <dbReference type="NCBI Taxonomy" id="1639882"/>
    <lineage>
        <taxon>Bacteria</taxon>
        <taxon>Pseudomonadati</taxon>
        <taxon>Gemmatimonadota</taxon>
        <taxon>Longimicrobiia</taxon>
        <taxon>Longimicrobiales</taxon>
        <taxon>Longimicrobiaceae</taxon>
        <taxon>Longimicrobium</taxon>
    </lineage>
</organism>
<feature type="binding site" evidence="9">
    <location>
        <position position="51"/>
    </location>
    <ligand>
        <name>Mg(2+)</name>
        <dbReference type="ChEBI" id="CHEBI:18420"/>
    </ligand>
</feature>
<keyword evidence="11" id="KW-1185">Reference proteome</keyword>
<feature type="binding site" evidence="9">
    <location>
        <position position="41"/>
    </location>
    <ligand>
        <name>substrate</name>
    </ligand>
</feature>
<dbReference type="HAMAP" id="MF_00336">
    <property type="entry name" value="BioD"/>
    <property type="match status" value="1"/>
</dbReference>
<dbReference type="UniPathway" id="UPA00078">
    <property type="reaction ID" value="UER00161"/>
</dbReference>
<dbReference type="PANTHER" id="PTHR43210">
    <property type="entry name" value="DETHIOBIOTIN SYNTHETASE"/>
    <property type="match status" value="1"/>
</dbReference>
<dbReference type="NCBIfam" id="TIGR00347">
    <property type="entry name" value="bioD"/>
    <property type="match status" value="1"/>
</dbReference>
<name>A0A841GXT0_9BACT</name>
<protein>
    <recommendedName>
        <fullName evidence="9">ATP-dependent dethiobiotin synthetase BioD</fullName>
        <ecNumber evidence="9">6.3.3.3</ecNumber>
    </recommendedName>
    <alternativeName>
        <fullName evidence="9">DTB synthetase</fullName>
        <shortName evidence="9">DTBS</shortName>
    </alternativeName>
    <alternativeName>
        <fullName evidence="9">Dethiobiotin synthase</fullName>
    </alternativeName>
</protein>
<feature type="binding site" evidence="9">
    <location>
        <begin position="203"/>
        <end position="205"/>
    </location>
    <ligand>
        <name>ATP</name>
        <dbReference type="ChEBI" id="CHEBI:30616"/>
    </ligand>
</feature>
<comment type="caution">
    <text evidence="10">The sequence shown here is derived from an EMBL/GenBank/DDBJ whole genome shotgun (WGS) entry which is preliminary data.</text>
</comment>
<dbReference type="Proteomes" id="UP000582837">
    <property type="component" value="Unassembled WGS sequence"/>
</dbReference>
<dbReference type="GO" id="GO:0005829">
    <property type="term" value="C:cytosol"/>
    <property type="evidence" value="ECO:0007669"/>
    <property type="project" value="TreeGrafter"/>
</dbReference>
<gene>
    <name evidence="9" type="primary">bioD</name>
    <name evidence="10" type="ORF">HNQ61_002181</name>
</gene>
<keyword evidence="6 9" id="KW-0067">ATP-binding</keyword>
<dbReference type="PANTHER" id="PTHR43210:SF2">
    <property type="entry name" value="ATP-DEPENDENT DETHIOBIOTIN SYNTHETASE BIOD 2"/>
    <property type="match status" value="1"/>
</dbReference>
<accession>A0A841GXT0</accession>
<evidence type="ECO:0000256" key="6">
    <source>
        <dbReference type="ARBA" id="ARBA00022840"/>
    </source>
</evidence>
<evidence type="ECO:0000256" key="1">
    <source>
        <dbReference type="ARBA" id="ARBA00022490"/>
    </source>
</evidence>
<dbReference type="Gene3D" id="3.40.50.300">
    <property type="entry name" value="P-loop containing nucleotide triphosphate hydrolases"/>
    <property type="match status" value="1"/>
</dbReference>
<evidence type="ECO:0000313" key="11">
    <source>
        <dbReference type="Proteomes" id="UP000582837"/>
    </source>
</evidence>
<keyword evidence="2 9" id="KW-0436">Ligase</keyword>
<comment type="pathway">
    <text evidence="9">Cofactor biosynthesis; biotin biosynthesis; biotin from 7,8-diaminononanoate: step 1/2.</text>
</comment>
<feature type="binding site" evidence="9">
    <location>
        <position position="112"/>
    </location>
    <ligand>
        <name>Mg(2+)</name>
        <dbReference type="ChEBI" id="CHEBI:18420"/>
    </ligand>
</feature>
<keyword evidence="4 9" id="KW-0547">Nucleotide-binding</keyword>
<keyword evidence="7 9" id="KW-0460">Magnesium</keyword>
<evidence type="ECO:0000256" key="9">
    <source>
        <dbReference type="HAMAP-Rule" id="MF_00336"/>
    </source>
</evidence>
<keyword evidence="3 9" id="KW-0479">Metal-binding</keyword>
<reference evidence="10 11" key="1">
    <citation type="submission" date="2020-08" db="EMBL/GenBank/DDBJ databases">
        <title>Genomic Encyclopedia of Type Strains, Phase IV (KMG-IV): sequencing the most valuable type-strain genomes for metagenomic binning, comparative biology and taxonomic classification.</title>
        <authorList>
            <person name="Goeker M."/>
        </authorList>
    </citation>
    <scope>NUCLEOTIDE SEQUENCE [LARGE SCALE GENOMIC DNA]</scope>
    <source>
        <strain evidence="10 11">DSM 29007</strain>
    </source>
</reference>
<feature type="active site" evidence="9">
    <location>
        <position position="37"/>
    </location>
</feature>
<dbReference type="InterPro" id="IPR027417">
    <property type="entry name" value="P-loop_NTPase"/>
</dbReference>
<comment type="catalytic activity">
    <reaction evidence="8">
        <text>(7R,8S)-8-amino-7-(carboxyamino)nonanoate + ATP = (4R,5S)-dethiobiotin + ADP + phosphate + H(+)</text>
        <dbReference type="Rhea" id="RHEA:63684"/>
        <dbReference type="ChEBI" id="CHEBI:15378"/>
        <dbReference type="ChEBI" id="CHEBI:30616"/>
        <dbReference type="ChEBI" id="CHEBI:43474"/>
        <dbReference type="ChEBI" id="CHEBI:149470"/>
        <dbReference type="ChEBI" id="CHEBI:149473"/>
        <dbReference type="ChEBI" id="CHEBI:456216"/>
    </reaction>
</comment>
<comment type="subunit">
    <text evidence="9">Homodimer.</text>
</comment>
<comment type="cofactor">
    <cofactor evidence="9">
        <name>Mg(2+)</name>
        <dbReference type="ChEBI" id="CHEBI:18420"/>
    </cofactor>
</comment>
<dbReference type="PIRSF" id="PIRSF006755">
    <property type="entry name" value="DTB_synth"/>
    <property type="match status" value="1"/>
</dbReference>
<keyword evidence="5 9" id="KW-0093">Biotin biosynthesis</keyword>
<comment type="catalytic activity">
    <reaction evidence="9">
        <text>(7R,8S)-7,8-diammoniononanoate + CO2 + ATP = (4R,5S)-dethiobiotin + ADP + phosphate + 3 H(+)</text>
        <dbReference type="Rhea" id="RHEA:15805"/>
        <dbReference type="ChEBI" id="CHEBI:15378"/>
        <dbReference type="ChEBI" id="CHEBI:16526"/>
        <dbReference type="ChEBI" id="CHEBI:30616"/>
        <dbReference type="ChEBI" id="CHEBI:43474"/>
        <dbReference type="ChEBI" id="CHEBI:149469"/>
        <dbReference type="ChEBI" id="CHEBI:149473"/>
        <dbReference type="ChEBI" id="CHEBI:456216"/>
        <dbReference type="EC" id="6.3.3.3"/>
    </reaction>
</comment>
<comment type="function">
    <text evidence="9">Catalyzes a mechanistically unusual reaction, the ATP-dependent insertion of CO2 between the N7 and N8 nitrogen atoms of 7,8-diaminopelargonic acid (DAPA, also called 7,8-diammoniononanoate) to form a ureido ring.</text>
</comment>
<feature type="binding site" evidence="9">
    <location>
        <position position="16"/>
    </location>
    <ligand>
        <name>Mg(2+)</name>
        <dbReference type="ChEBI" id="CHEBI:18420"/>
    </ligand>
</feature>
<evidence type="ECO:0000256" key="8">
    <source>
        <dbReference type="ARBA" id="ARBA00047386"/>
    </source>
</evidence>
<dbReference type="RefSeq" id="WP_170034394.1">
    <property type="nucleotide sequence ID" value="NZ_JABDTL010000001.1"/>
</dbReference>
<feature type="binding site" evidence="9">
    <location>
        <begin position="112"/>
        <end position="115"/>
    </location>
    <ligand>
        <name>ATP</name>
        <dbReference type="ChEBI" id="CHEBI:30616"/>
    </ligand>
</feature>
<feature type="binding site" evidence="9">
    <location>
        <begin position="12"/>
        <end position="17"/>
    </location>
    <ligand>
        <name>ATP</name>
        <dbReference type="ChEBI" id="CHEBI:30616"/>
    </ligand>
</feature>
<sequence length="233" mass="24783">MIRLGITGTDTDVGKTLIGTVLLAMMRNRGLRVAAMKPIETGVKADDPASDAVLLRDAAGENDPLETVRPILMTEPLAPWVASSRSGGLLDLGALETAYEALCKDRDAILVEGAGGLLVPVTRDLAWDGLFVGWGLDLVVVAGNRLGALNHTLLTVRAAHDAGLRVRGVVLNAMGPDPRGIAISTNLEALEELLDPVPVLPFPWIRKDRPIGYAVEIAEENGFATLIASRERQ</sequence>
<dbReference type="EMBL" id="JACHIA010000005">
    <property type="protein sequence ID" value="MBB6070560.1"/>
    <property type="molecule type" value="Genomic_DNA"/>
</dbReference>
<evidence type="ECO:0000256" key="7">
    <source>
        <dbReference type="ARBA" id="ARBA00022842"/>
    </source>
</evidence>
<dbReference type="CDD" id="cd03109">
    <property type="entry name" value="DTBS"/>
    <property type="match status" value="1"/>
</dbReference>
<evidence type="ECO:0000313" key="10">
    <source>
        <dbReference type="EMBL" id="MBB6070560.1"/>
    </source>
</evidence>
<dbReference type="GO" id="GO:0009102">
    <property type="term" value="P:biotin biosynthetic process"/>
    <property type="evidence" value="ECO:0007669"/>
    <property type="project" value="UniProtKB-UniRule"/>
</dbReference>
<comment type="caution">
    <text evidence="9">Lacks conserved residue(s) required for the propagation of feature annotation.</text>
</comment>